<gene>
    <name evidence="1" type="ORF">L210DRAFT_3414291</name>
</gene>
<reference evidence="1" key="1">
    <citation type="submission" date="2019-10" db="EMBL/GenBank/DDBJ databases">
        <authorList>
            <consortium name="DOE Joint Genome Institute"/>
            <person name="Kuo A."/>
            <person name="Miyauchi S."/>
            <person name="Kiss E."/>
            <person name="Drula E."/>
            <person name="Kohler A."/>
            <person name="Sanchez-Garcia M."/>
            <person name="Andreopoulos B."/>
            <person name="Barry K.W."/>
            <person name="Bonito G."/>
            <person name="Buee M."/>
            <person name="Carver A."/>
            <person name="Chen C."/>
            <person name="Cichocki N."/>
            <person name="Clum A."/>
            <person name="Culley D."/>
            <person name="Crous P.W."/>
            <person name="Fauchery L."/>
            <person name="Girlanda M."/>
            <person name="Hayes R."/>
            <person name="Keri Z."/>
            <person name="LaButti K."/>
            <person name="Lipzen A."/>
            <person name="Lombard V."/>
            <person name="Magnuson J."/>
            <person name="Maillard F."/>
            <person name="Morin E."/>
            <person name="Murat C."/>
            <person name="Nolan M."/>
            <person name="Ohm R."/>
            <person name="Pangilinan J."/>
            <person name="Pereira M."/>
            <person name="Perotto S."/>
            <person name="Peter M."/>
            <person name="Riley R."/>
            <person name="Sitrit Y."/>
            <person name="Stielow B."/>
            <person name="Szollosi G."/>
            <person name="Zifcakova L."/>
            <person name="Stursova M."/>
            <person name="Spatafora J.W."/>
            <person name="Tedersoo L."/>
            <person name="Vaario L.-M."/>
            <person name="Yamada A."/>
            <person name="Yan M."/>
            <person name="Wang P."/>
            <person name="Xu J."/>
            <person name="Bruns T."/>
            <person name="Baldrian P."/>
            <person name="Vilgalys R."/>
            <person name="Henrissat B."/>
            <person name="Grigoriev I.V."/>
            <person name="Hibbett D."/>
            <person name="Nagy L.G."/>
            <person name="Martin F.M."/>
        </authorList>
    </citation>
    <scope>NUCLEOTIDE SEQUENCE</scope>
    <source>
        <strain evidence="1">BED1</strain>
    </source>
</reference>
<proteinExistence type="predicted"/>
<dbReference type="AlphaFoldDB" id="A0AAD4BK03"/>
<keyword evidence="2" id="KW-1185">Reference proteome</keyword>
<sequence>MVGTRQNRSACLPRAHTVLCDVPTFHPPHLCHIPASKIIANQHATRFLDSLKTYLSSLNISFAPCTFDTFHLFSHLVFCLSSILEVSNAKLTNIVRASPPCPRRGRCPPEAAHLNFALVRCPDSNSYTEGTAIEGLHVVQVCAIFTLPDYIPLYTKIQGPLAYVEWMTPFHTKDRASGLYIVSRSTQMHQRHDDVILVANIVHSCHLIPEFGHAVDPNWTADTVGTLCSWFFVNAYIDVHTFSLLSMNRRNCI</sequence>
<comment type="caution">
    <text evidence="1">The sequence shown here is derived from an EMBL/GenBank/DDBJ whole genome shotgun (WGS) entry which is preliminary data.</text>
</comment>
<dbReference type="EMBL" id="WHUW01000042">
    <property type="protein sequence ID" value="KAF8432258.1"/>
    <property type="molecule type" value="Genomic_DNA"/>
</dbReference>
<protein>
    <submittedName>
        <fullName evidence="1">Uncharacterized protein</fullName>
    </submittedName>
</protein>
<evidence type="ECO:0000313" key="2">
    <source>
        <dbReference type="Proteomes" id="UP001194468"/>
    </source>
</evidence>
<organism evidence="1 2">
    <name type="scientific">Boletus edulis BED1</name>
    <dbReference type="NCBI Taxonomy" id="1328754"/>
    <lineage>
        <taxon>Eukaryota</taxon>
        <taxon>Fungi</taxon>
        <taxon>Dikarya</taxon>
        <taxon>Basidiomycota</taxon>
        <taxon>Agaricomycotina</taxon>
        <taxon>Agaricomycetes</taxon>
        <taxon>Agaricomycetidae</taxon>
        <taxon>Boletales</taxon>
        <taxon>Boletineae</taxon>
        <taxon>Boletaceae</taxon>
        <taxon>Boletoideae</taxon>
        <taxon>Boletus</taxon>
    </lineage>
</organism>
<name>A0AAD4BK03_BOLED</name>
<accession>A0AAD4BK03</accession>
<evidence type="ECO:0000313" key="1">
    <source>
        <dbReference type="EMBL" id="KAF8432258.1"/>
    </source>
</evidence>
<dbReference type="Proteomes" id="UP001194468">
    <property type="component" value="Unassembled WGS sequence"/>
</dbReference>
<reference evidence="1" key="2">
    <citation type="journal article" date="2020" name="Nat. Commun.">
        <title>Large-scale genome sequencing of mycorrhizal fungi provides insights into the early evolution of symbiotic traits.</title>
        <authorList>
            <person name="Miyauchi S."/>
            <person name="Kiss E."/>
            <person name="Kuo A."/>
            <person name="Drula E."/>
            <person name="Kohler A."/>
            <person name="Sanchez-Garcia M."/>
            <person name="Morin E."/>
            <person name="Andreopoulos B."/>
            <person name="Barry K.W."/>
            <person name="Bonito G."/>
            <person name="Buee M."/>
            <person name="Carver A."/>
            <person name="Chen C."/>
            <person name="Cichocki N."/>
            <person name="Clum A."/>
            <person name="Culley D."/>
            <person name="Crous P.W."/>
            <person name="Fauchery L."/>
            <person name="Girlanda M."/>
            <person name="Hayes R.D."/>
            <person name="Keri Z."/>
            <person name="LaButti K."/>
            <person name="Lipzen A."/>
            <person name="Lombard V."/>
            <person name="Magnuson J."/>
            <person name="Maillard F."/>
            <person name="Murat C."/>
            <person name="Nolan M."/>
            <person name="Ohm R.A."/>
            <person name="Pangilinan J."/>
            <person name="Pereira M.F."/>
            <person name="Perotto S."/>
            <person name="Peter M."/>
            <person name="Pfister S."/>
            <person name="Riley R."/>
            <person name="Sitrit Y."/>
            <person name="Stielow J.B."/>
            <person name="Szollosi G."/>
            <person name="Zifcakova L."/>
            <person name="Stursova M."/>
            <person name="Spatafora J.W."/>
            <person name="Tedersoo L."/>
            <person name="Vaario L.M."/>
            <person name="Yamada A."/>
            <person name="Yan M."/>
            <person name="Wang P."/>
            <person name="Xu J."/>
            <person name="Bruns T."/>
            <person name="Baldrian P."/>
            <person name="Vilgalys R."/>
            <person name="Dunand C."/>
            <person name="Henrissat B."/>
            <person name="Grigoriev I.V."/>
            <person name="Hibbett D."/>
            <person name="Nagy L.G."/>
            <person name="Martin F.M."/>
        </authorList>
    </citation>
    <scope>NUCLEOTIDE SEQUENCE</scope>
    <source>
        <strain evidence="1">BED1</strain>
    </source>
</reference>